<dbReference type="RefSeq" id="XP_013228926.1">
    <property type="nucleotide sequence ID" value="XM_013373472.1"/>
</dbReference>
<dbReference type="AlphaFoldDB" id="U6KRM4"/>
<proteinExistence type="predicted"/>
<organism evidence="1 2">
    <name type="scientific">Eimeria tenella</name>
    <name type="common">Coccidian parasite</name>
    <dbReference type="NCBI Taxonomy" id="5802"/>
    <lineage>
        <taxon>Eukaryota</taxon>
        <taxon>Sar</taxon>
        <taxon>Alveolata</taxon>
        <taxon>Apicomplexa</taxon>
        <taxon>Conoidasida</taxon>
        <taxon>Coccidia</taxon>
        <taxon>Eucoccidiorida</taxon>
        <taxon>Eimeriorina</taxon>
        <taxon>Eimeriidae</taxon>
        <taxon>Eimeria</taxon>
    </lineage>
</organism>
<keyword evidence="2" id="KW-1185">Reference proteome</keyword>
<dbReference type="VEuPathDB" id="ToxoDB:ETH_00030050"/>
<protein>
    <submittedName>
        <fullName evidence="1">Uncharacterized protein</fullName>
    </submittedName>
</protein>
<reference evidence="1" key="1">
    <citation type="submission" date="2013-10" db="EMBL/GenBank/DDBJ databases">
        <title>Genomic analysis of the causative agents of coccidiosis in chickens.</title>
        <authorList>
            <person name="Reid A.J."/>
            <person name="Blake D."/>
            <person name="Billington K."/>
            <person name="Browne H."/>
            <person name="Dunn M."/>
            <person name="Hung S."/>
            <person name="Kawahara F."/>
            <person name="Miranda-Saavedra D."/>
            <person name="Mourier T."/>
            <person name="Nagra H."/>
            <person name="Otto T.D."/>
            <person name="Rawlings N."/>
            <person name="Sanchez A."/>
            <person name="Sanders M."/>
            <person name="Subramaniam C."/>
            <person name="Tay Y."/>
            <person name="Dear P."/>
            <person name="Doerig C."/>
            <person name="Gruber A."/>
            <person name="Parkinson J."/>
            <person name="Shirley M."/>
            <person name="Wan K.L."/>
            <person name="Berriman M."/>
            <person name="Tomley F."/>
            <person name="Pain A."/>
        </authorList>
    </citation>
    <scope>NUCLEOTIDE SEQUENCE [LARGE SCALE GENOMIC DNA]</scope>
    <source>
        <strain evidence="1">Houghton</strain>
    </source>
</reference>
<sequence length="375" mass="42662">MPYGLGSSSTSQNCAYKWVRRGASIKSDEKSGKFLVVCLLLLTIRAAHAAPVGKDLAVPSDPESLGRYEGDFIDSVMEWGRAWSRASETVKVAFVRHFTPSSSTNPAQFRDPVVLYNKHIQPMALVERPSNLRDKVAVRNYVLSLRLLQGVCGAAAERLKVLRTLEEIHRDTGLPVPLLDLESKIDLEPVEYWLAEEEKGQNLASYGDFLDMLGFRWREDQPNRVPQALVEMLANMYTVQGVLQMGVSDAHERFMPFFAALGVDGYAPDKSAMPFTLPYSGNLFQTSFFAATPPRSLYKNAYVHILRQTVRDLRFRYEGGWCTVNVWKEIIRQHEVNDQFARGELRWKRRAVEEKWNGRHPLALDDLEHIALFVK</sequence>
<evidence type="ECO:0000313" key="2">
    <source>
        <dbReference type="Proteomes" id="UP000030747"/>
    </source>
</evidence>
<accession>U6KRM4</accession>
<evidence type="ECO:0000313" key="1">
    <source>
        <dbReference type="EMBL" id="CDJ38088.1"/>
    </source>
</evidence>
<dbReference type="VEuPathDB" id="ToxoDB:ETH2_0603800"/>
<dbReference type="OMA" id="SKMRECE"/>
<dbReference type="Proteomes" id="UP000030747">
    <property type="component" value="Unassembled WGS sequence"/>
</dbReference>
<reference evidence="1" key="2">
    <citation type="submission" date="2013-10" db="EMBL/GenBank/DDBJ databases">
        <authorList>
            <person name="Aslett M."/>
        </authorList>
    </citation>
    <scope>NUCLEOTIDE SEQUENCE [LARGE SCALE GENOMIC DNA]</scope>
    <source>
        <strain evidence="1">Houghton</strain>
    </source>
</reference>
<gene>
    <name evidence="1" type="ORF">ETH_00030050</name>
</gene>
<dbReference type="OrthoDB" id="347913at2759"/>
<dbReference type="GeneID" id="25255089"/>
<name>U6KRM4_EIMTE</name>
<dbReference type="EMBL" id="HG673812">
    <property type="protein sequence ID" value="CDJ38088.1"/>
    <property type="molecule type" value="Genomic_DNA"/>
</dbReference>